<protein>
    <submittedName>
        <fullName evidence="1">Sterile alpha motif domain-containing protein</fullName>
    </submittedName>
</protein>
<gene>
    <name evidence="1" type="ORF">IHE45_09G018200</name>
</gene>
<accession>A0ACB7VDC4</accession>
<dbReference type="Proteomes" id="UP000827976">
    <property type="component" value="Chromosome 9"/>
</dbReference>
<dbReference type="EMBL" id="CM037019">
    <property type="protein sequence ID" value="KAH7671900.1"/>
    <property type="molecule type" value="Genomic_DNA"/>
</dbReference>
<organism evidence="1 2">
    <name type="scientific">Dioscorea alata</name>
    <name type="common">Purple yam</name>
    <dbReference type="NCBI Taxonomy" id="55571"/>
    <lineage>
        <taxon>Eukaryota</taxon>
        <taxon>Viridiplantae</taxon>
        <taxon>Streptophyta</taxon>
        <taxon>Embryophyta</taxon>
        <taxon>Tracheophyta</taxon>
        <taxon>Spermatophyta</taxon>
        <taxon>Magnoliopsida</taxon>
        <taxon>Liliopsida</taxon>
        <taxon>Dioscoreales</taxon>
        <taxon>Dioscoreaceae</taxon>
        <taxon>Dioscorea</taxon>
    </lineage>
</organism>
<reference evidence="2" key="1">
    <citation type="journal article" date="2022" name="Nat. Commun.">
        <title>Chromosome evolution and the genetic basis of agronomically important traits in greater yam.</title>
        <authorList>
            <person name="Bredeson J.V."/>
            <person name="Lyons J.B."/>
            <person name="Oniyinde I.O."/>
            <person name="Okereke N.R."/>
            <person name="Kolade O."/>
            <person name="Nnabue I."/>
            <person name="Nwadili C.O."/>
            <person name="Hribova E."/>
            <person name="Parker M."/>
            <person name="Nwogha J."/>
            <person name="Shu S."/>
            <person name="Carlson J."/>
            <person name="Kariba R."/>
            <person name="Muthemba S."/>
            <person name="Knop K."/>
            <person name="Barton G.J."/>
            <person name="Sherwood A.V."/>
            <person name="Lopez-Montes A."/>
            <person name="Asiedu R."/>
            <person name="Jamnadass R."/>
            <person name="Muchugi A."/>
            <person name="Goodstein D."/>
            <person name="Egesi C.N."/>
            <person name="Featherston J."/>
            <person name="Asfaw A."/>
            <person name="Simpson G.G."/>
            <person name="Dolezel J."/>
            <person name="Hendre P.S."/>
            <person name="Van Deynze A."/>
            <person name="Kumar P.L."/>
            <person name="Obidiegwu J.E."/>
            <person name="Bhattacharjee R."/>
            <person name="Rokhsar D.S."/>
        </authorList>
    </citation>
    <scope>NUCLEOTIDE SEQUENCE [LARGE SCALE GENOMIC DNA]</scope>
    <source>
        <strain evidence="2">cv. TDa95/00328</strain>
    </source>
</reference>
<evidence type="ECO:0000313" key="2">
    <source>
        <dbReference type="Proteomes" id="UP000827976"/>
    </source>
</evidence>
<comment type="caution">
    <text evidence="1">The sequence shown here is derived from an EMBL/GenBank/DDBJ whole genome shotgun (WGS) entry which is preliminary data.</text>
</comment>
<evidence type="ECO:0000313" key="1">
    <source>
        <dbReference type="EMBL" id="KAH7671900.1"/>
    </source>
</evidence>
<sequence length="213" mass="24536">MPLTSITSHHLQSLPSLSLSSYMQNQIQTHFQTKRREKVEKTMDWHSWLSKSNLNESLSYEYSLVFTQNELEENDIPYFNHEFLQSMGISIAKHRLEILKLTKKTKRITPKPISKFFEAMKKTKKCLSEYLRPLAHCDSSAIVVVPESLNSHKRKMKKLVLANAGVKIIGPPSSSSFSRNSSPIIYGSLTKMKDDEAKTLVRWDSMFEDLKPT</sequence>
<proteinExistence type="predicted"/>
<keyword evidence="2" id="KW-1185">Reference proteome</keyword>
<name>A0ACB7VDC4_DIOAL</name>